<dbReference type="SMART" id="SM00263">
    <property type="entry name" value="LYZ1"/>
    <property type="match status" value="1"/>
</dbReference>
<organism evidence="8 9">
    <name type="scientific">Fukomys damarensis</name>
    <name type="common">Damaraland mole rat</name>
    <name type="synonym">Cryptomys damarensis</name>
    <dbReference type="NCBI Taxonomy" id="885580"/>
    <lineage>
        <taxon>Eukaryota</taxon>
        <taxon>Metazoa</taxon>
        <taxon>Chordata</taxon>
        <taxon>Craniata</taxon>
        <taxon>Vertebrata</taxon>
        <taxon>Euteleostomi</taxon>
        <taxon>Mammalia</taxon>
        <taxon>Eutheria</taxon>
        <taxon>Euarchontoglires</taxon>
        <taxon>Glires</taxon>
        <taxon>Rodentia</taxon>
        <taxon>Hystricomorpha</taxon>
        <taxon>Bathyergidae</taxon>
        <taxon>Fukomys</taxon>
    </lineage>
</organism>
<dbReference type="STRING" id="885580.ENSFDAP00000008070"/>
<sequence length="106" mass="11972">MKALLILGFVLLSVTVQGTIYERCELARTLKRLGMDGYHGVSLANSLLKDNIDQAVACAKRVVRDPQGIRAWYVLTISWEDGFILLMIYAMREDLKTRSVALRAEK</sequence>
<dbReference type="InterPro" id="IPR023346">
    <property type="entry name" value="Lysozyme-like_dom_sf"/>
</dbReference>
<dbReference type="AlphaFoldDB" id="A0A091DPM6"/>
<dbReference type="GO" id="GO:0050830">
    <property type="term" value="P:defense response to Gram-positive bacterium"/>
    <property type="evidence" value="ECO:0007669"/>
    <property type="project" value="TreeGrafter"/>
</dbReference>
<evidence type="ECO:0000313" key="9">
    <source>
        <dbReference type="Proteomes" id="UP000028990"/>
    </source>
</evidence>
<dbReference type="EC" id="3.2.1.17" evidence="2"/>
<keyword evidence="3" id="KW-0929">Antimicrobial</keyword>
<gene>
    <name evidence="8" type="ORF">H920_13841</name>
</gene>
<dbReference type="Pfam" id="PF00062">
    <property type="entry name" value="Lys"/>
    <property type="match status" value="1"/>
</dbReference>
<protein>
    <recommendedName>
        <fullName evidence="2">lysozyme</fullName>
        <ecNumber evidence="2">3.2.1.17</ecNumber>
    </recommendedName>
</protein>
<keyword evidence="9" id="KW-1185">Reference proteome</keyword>
<name>A0A091DPM6_FUKDA</name>
<proteinExistence type="predicted"/>
<comment type="catalytic activity">
    <reaction evidence="1">
        <text>Hydrolysis of (1-&gt;4)-beta-linkages between N-acetylmuramic acid and N-acetyl-D-glucosamine residues in a peptidoglycan and between N-acetyl-D-glucosamine residues in chitodextrins.</text>
        <dbReference type="EC" id="3.2.1.17"/>
    </reaction>
</comment>
<dbReference type="EMBL" id="KN123498">
    <property type="protein sequence ID" value="KFO24751.1"/>
    <property type="molecule type" value="Genomic_DNA"/>
</dbReference>
<keyword evidence="5" id="KW-0378">Hydrolase</keyword>
<evidence type="ECO:0000256" key="7">
    <source>
        <dbReference type="SAM" id="SignalP"/>
    </source>
</evidence>
<dbReference type="Proteomes" id="UP000028990">
    <property type="component" value="Unassembled WGS sequence"/>
</dbReference>
<dbReference type="GO" id="GO:0050829">
    <property type="term" value="P:defense response to Gram-negative bacterium"/>
    <property type="evidence" value="ECO:0007669"/>
    <property type="project" value="TreeGrafter"/>
</dbReference>
<reference evidence="8 9" key="1">
    <citation type="submission" date="2013-11" db="EMBL/GenBank/DDBJ databases">
        <title>The Damaraland mole rat (Fukomys damarensis) genome and evolution of African mole rats.</title>
        <authorList>
            <person name="Gladyshev V.N."/>
            <person name="Fang X."/>
        </authorList>
    </citation>
    <scope>NUCLEOTIDE SEQUENCE [LARGE SCALE GENOMIC DNA]</scope>
    <source>
        <tissue evidence="8">Liver</tissue>
    </source>
</reference>
<dbReference type="PANTHER" id="PTHR11407:SF28">
    <property type="entry name" value="LYSOZYME C"/>
    <property type="match status" value="1"/>
</dbReference>
<evidence type="ECO:0000256" key="5">
    <source>
        <dbReference type="ARBA" id="ARBA00022801"/>
    </source>
</evidence>
<dbReference type="PANTHER" id="PTHR11407">
    <property type="entry name" value="LYSOZYME C"/>
    <property type="match status" value="1"/>
</dbReference>
<evidence type="ECO:0000313" key="8">
    <source>
        <dbReference type="EMBL" id="KFO24751.1"/>
    </source>
</evidence>
<keyword evidence="6" id="KW-0326">Glycosidase</keyword>
<feature type="chain" id="PRO_5001872217" description="lysozyme" evidence="7">
    <location>
        <begin position="19"/>
        <end position="106"/>
    </location>
</feature>
<evidence type="ECO:0000256" key="4">
    <source>
        <dbReference type="ARBA" id="ARBA00022638"/>
    </source>
</evidence>
<dbReference type="InterPro" id="IPR001916">
    <property type="entry name" value="Glyco_hydro_22"/>
</dbReference>
<evidence type="ECO:0000256" key="1">
    <source>
        <dbReference type="ARBA" id="ARBA00000632"/>
    </source>
</evidence>
<feature type="signal peptide" evidence="7">
    <location>
        <begin position="1"/>
        <end position="18"/>
    </location>
</feature>
<keyword evidence="7" id="KW-0732">Signal</keyword>
<dbReference type="GO" id="GO:0031640">
    <property type="term" value="P:killing of cells of another organism"/>
    <property type="evidence" value="ECO:0007669"/>
    <property type="project" value="UniProtKB-KW"/>
</dbReference>
<evidence type="ECO:0000256" key="2">
    <source>
        <dbReference type="ARBA" id="ARBA00012732"/>
    </source>
</evidence>
<evidence type="ECO:0000256" key="6">
    <source>
        <dbReference type="ARBA" id="ARBA00023295"/>
    </source>
</evidence>
<dbReference type="SUPFAM" id="SSF53955">
    <property type="entry name" value="Lysozyme-like"/>
    <property type="match status" value="1"/>
</dbReference>
<keyword evidence="4" id="KW-0081">Bacteriolytic enzyme</keyword>
<dbReference type="GO" id="GO:0003796">
    <property type="term" value="F:lysozyme activity"/>
    <property type="evidence" value="ECO:0007669"/>
    <property type="project" value="UniProtKB-EC"/>
</dbReference>
<evidence type="ECO:0000256" key="3">
    <source>
        <dbReference type="ARBA" id="ARBA00022529"/>
    </source>
</evidence>
<accession>A0A091DPM6</accession>